<feature type="domain" description="Peptidase S11 D-alanyl-D-alanine carboxypeptidase A N-terminal" evidence="8">
    <location>
        <begin position="308"/>
        <end position="411"/>
    </location>
</feature>
<feature type="compositionally biased region" description="Polar residues" evidence="7">
    <location>
        <begin position="34"/>
        <end position="49"/>
    </location>
</feature>
<dbReference type="Gene3D" id="3.40.710.10">
    <property type="entry name" value="DD-peptidase/beta-lactamase superfamily"/>
    <property type="match status" value="1"/>
</dbReference>
<evidence type="ECO:0000256" key="6">
    <source>
        <dbReference type="ARBA" id="ARBA00023316"/>
    </source>
</evidence>
<organism evidence="9">
    <name type="scientific">Hanusia phi</name>
    <dbReference type="NCBI Taxonomy" id="3032"/>
    <lineage>
        <taxon>Eukaryota</taxon>
        <taxon>Cryptophyceae</taxon>
        <taxon>Pyrenomonadales</taxon>
        <taxon>Geminigeraceae</taxon>
        <taxon>Hanusia</taxon>
    </lineage>
</organism>
<dbReference type="GO" id="GO:0071555">
    <property type="term" value="P:cell wall organization"/>
    <property type="evidence" value="ECO:0007669"/>
    <property type="project" value="UniProtKB-KW"/>
</dbReference>
<comment type="similarity">
    <text evidence="1">Belongs to the peptidase S11 family.</text>
</comment>
<keyword evidence="6" id="KW-0961">Cell wall biogenesis/degradation</keyword>
<sequence length="456" mass="51200">MMQCYGRRVQYSSNSDNNSAAPKPPLASKPSFSRPQTSRRYSERSSTAMSGREDDENNFNGLQLRSLYPHQDPKNFNIQNMIEFLCSKEVILKLPLSDRSCHNSIKEPRKLERATSENNSFRVRRQTPEDAIDSKVIKTCRPPKVTGKSWIIVDGETGEMIGGKCERLNRGIASLTKIMTCYMVIKFAEIEPEILEEYLSVSEKAEKIIGTSAKLRAGDRIQVKDALYGLMLPSGNDAAVAIAQHFAARLHARRILYRKSLRDRGIQVGGNMRYEFAVNLLNLPLSSESRLEGLGLAYMSNDPSLLPWITEMNTMAYVLGMSATNFENPHGLSSKLHKSTASDVARLSVEALKSQLFRKIVNTESYAVNIVNSRDSSSRRIIWKNTNELLQEGYSGIKTGTTPTTGYSLASEYCFDVEPSGERKSLICILLGSKTKEDRKNDTRKLISWARTRQNG</sequence>
<evidence type="ECO:0000256" key="1">
    <source>
        <dbReference type="ARBA" id="ARBA00007164"/>
    </source>
</evidence>
<evidence type="ECO:0000256" key="7">
    <source>
        <dbReference type="SAM" id="MobiDB-lite"/>
    </source>
</evidence>
<feature type="domain" description="Peptidase S11 D-alanyl-D-alanine carboxypeptidase A N-terminal" evidence="8">
    <location>
        <begin position="139"/>
        <end position="247"/>
    </location>
</feature>
<keyword evidence="2" id="KW-0732">Signal</keyword>
<reference evidence="9" key="1">
    <citation type="submission" date="2021-01" db="EMBL/GenBank/DDBJ databases">
        <authorList>
            <person name="Corre E."/>
            <person name="Pelletier E."/>
            <person name="Niang G."/>
            <person name="Scheremetjew M."/>
            <person name="Finn R."/>
            <person name="Kale V."/>
            <person name="Holt S."/>
            <person name="Cochrane G."/>
            <person name="Meng A."/>
            <person name="Brown T."/>
            <person name="Cohen L."/>
        </authorList>
    </citation>
    <scope>NUCLEOTIDE SEQUENCE</scope>
    <source>
        <strain evidence="9">CCMP325</strain>
    </source>
</reference>
<dbReference type="Pfam" id="PF00768">
    <property type="entry name" value="Peptidase_S11"/>
    <property type="match status" value="2"/>
</dbReference>
<dbReference type="InterPro" id="IPR018044">
    <property type="entry name" value="Peptidase_S11"/>
</dbReference>
<keyword evidence="3" id="KW-0378">Hydrolase</keyword>
<dbReference type="GO" id="GO:0008360">
    <property type="term" value="P:regulation of cell shape"/>
    <property type="evidence" value="ECO:0007669"/>
    <property type="project" value="UniProtKB-KW"/>
</dbReference>
<evidence type="ECO:0000256" key="4">
    <source>
        <dbReference type="ARBA" id="ARBA00022960"/>
    </source>
</evidence>
<proteinExistence type="inferred from homology"/>
<keyword evidence="5" id="KW-0573">Peptidoglycan synthesis</keyword>
<evidence type="ECO:0000256" key="5">
    <source>
        <dbReference type="ARBA" id="ARBA00022984"/>
    </source>
</evidence>
<dbReference type="AlphaFoldDB" id="A0A7S0NBL6"/>
<accession>A0A7S0NBL6</accession>
<evidence type="ECO:0000259" key="8">
    <source>
        <dbReference type="Pfam" id="PF00768"/>
    </source>
</evidence>
<dbReference type="PANTHER" id="PTHR21581:SF6">
    <property type="entry name" value="TRAFFICKING PROTEIN PARTICLE COMPLEX SUBUNIT 12"/>
    <property type="match status" value="1"/>
</dbReference>
<protein>
    <recommendedName>
        <fullName evidence="8">Peptidase S11 D-alanyl-D-alanine carboxypeptidase A N-terminal domain-containing protein</fullName>
    </recommendedName>
</protein>
<evidence type="ECO:0000256" key="2">
    <source>
        <dbReference type="ARBA" id="ARBA00022729"/>
    </source>
</evidence>
<name>A0A7S0NBL6_9CRYP</name>
<gene>
    <name evidence="9" type="ORF">HPHI1048_LOCUS21736</name>
</gene>
<dbReference type="InterPro" id="IPR001967">
    <property type="entry name" value="Peptidase_S11_N"/>
</dbReference>
<keyword evidence="4" id="KW-0133">Cell shape</keyword>
<dbReference type="GO" id="GO:0009002">
    <property type="term" value="F:serine-type D-Ala-D-Ala carboxypeptidase activity"/>
    <property type="evidence" value="ECO:0007669"/>
    <property type="project" value="InterPro"/>
</dbReference>
<dbReference type="PANTHER" id="PTHR21581">
    <property type="entry name" value="D-ALANYL-D-ALANINE CARBOXYPEPTIDASE"/>
    <property type="match status" value="1"/>
</dbReference>
<evidence type="ECO:0000256" key="3">
    <source>
        <dbReference type="ARBA" id="ARBA00022801"/>
    </source>
</evidence>
<dbReference type="EMBL" id="HBEO01032080">
    <property type="protein sequence ID" value="CAD8504818.1"/>
    <property type="molecule type" value="Transcribed_RNA"/>
</dbReference>
<dbReference type="SUPFAM" id="SSF56601">
    <property type="entry name" value="beta-lactamase/transpeptidase-like"/>
    <property type="match status" value="1"/>
</dbReference>
<dbReference type="GO" id="GO:0006508">
    <property type="term" value="P:proteolysis"/>
    <property type="evidence" value="ECO:0007669"/>
    <property type="project" value="InterPro"/>
</dbReference>
<dbReference type="InterPro" id="IPR012338">
    <property type="entry name" value="Beta-lactam/transpept-like"/>
</dbReference>
<evidence type="ECO:0000313" key="9">
    <source>
        <dbReference type="EMBL" id="CAD8504818.1"/>
    </source>
</evidence>
<dbReference type="PRINTS" id="PR00725">
    <property type="entry name" value="DADACBPTASE1"/>
</dbReference>
<feature type="region of interest" description="Disordered" evidence="7">
    <location>
        <begin position="1"/>
        <end position="58"/>
    </location>
</feature>